<evidence type="ECO:0000259" key="1">
    <source>
        <dbReference type="Pfam" id="PF14493"/>
    </source>
</evidence>
<accession>A0A2V3WEY6</accession>
<dbReference type="Gene3D" id="1.10.10.1390">
    <property type="entry name" value="ATP-dependent DNA helicase RecQ"/>
    <property type="match status" value="1"/>
</dbReference>
<organism evidence="2 3">
    <name type="scientific">Streptohalobacillus salinus</name>
    <dbReference type="NCBI Taxonomy" id="621096"/>
    <lineage>
        <taxon>Bacteria</taxon>
        <taxon>Bacillati</taxon>
        <taxon>Bacillota</taxon>
        <taxon>Bacilli</taxon>
        <taxon>Bacillales</taxon>
        <taxon>Bacillaceae</taxon>
        <taxon>Streptohalobacillus</taxon>
    </lineage>
</organism>
<dbReference type="RefSeq" id="WP_170114337.1">
    <property type="nucleotide sequence ID" value="NZ_QJJR01000004.1"/>
</dbReference>
<sequence length="350" mass="40893">MFEWLCLHGLNQINGDRTLSAFYHIMTGKRSIQTIQDTRLYQLEKYYHVLPALDRHKYDELILSFESKNWIKKIADQKVIVTEKGRAFLTNNPVSAVNHLLEGLEYYLVAPIFIARFELAVQTYTHLSMNQHAFDPIQQATDVQQFIKQHYHLHRSNLNDWLTQLYQRIHKYLLPFQACYAEIFVERLTAYQSSGQSIQQLTAKHQLSNEDVELILLGLYHQLIKQIEQSSDDLLGSFVLLNHQEDGLKLTRTAAITSRYLARGFDIEAIATHRNLKQSTIEDHLVEICYHRSQFDIRPYVTEAAEELILAAIDERHTYKVATIKQALNDTVSYLAIRLVLAKIYHRKKH</sequence>
<dbReference type="AlphaFoldDB" id="A0A2V3WEY6"/>
<dbReference type="EMBL" id="QJJR01000004">
    <property type="protein sequence ID" value="PXW91711.1"/>
    <property type="molecule type" value="Genomic_DNA"/>
</dbReference>
<protein>
    <submittedName>
        <fullName evidence="2">Uncharacterized protein YpbB</fullName>
    </submittedName>
</protein>
<gene>
    <name evidence="2" type="ORF">DES38_104144</name>
</gene>
<name>A0A2V3WEY6_9BACI</name>
<evidence type="ECO:0000313" key="2">
    <source>
        <dbReference type="EMBL" id="PXW91711.1"/>
    </source>
</evidence>
<proteinExistence type="predicted"/>
<reference evidence="2 3" key="1">
    <citation type="submission" date="2018-05" db="EMBL/GenBank/DDBJ databases">
        <title>Genomic Encyclopedia of Type Strains, Phase IV (KMG-IV): sequencing the most valuable type-strain genomes for metagenomic binning, comparative biology and taxonomic classification.</title>
        <authorList>
            <person name="Goeker M."/>
        </authorList>
    </citation>
    <scope>NUCLEOTIDE SEQUENCE [LARGE SCALE GENOMIC DNA]</scope>
    <source>
        <strain evidence="2 3">DSM 22440</strain>
    </source>
</reference>
<comment type="caution">
    <text evidence="2">The sequence shown here is derived from an EMBL/GenBank/DDBJ whole genome shotgun (WGS) entry which is preliminary data.</text>
</comment>
<dbReference type="Proteomes" id="UP000247922">
    <property type="component" value="Unassembled WGS sequence"/>
</dbReference>
<dbReference type="InterPro" id="IPR029491">
    <property type="entry name" value="Helicase_HTH"/>
</dbReference>
<keyword evidence="3" id="KW-1185">Reference proteome</keyword>
<feature type="domain" description="Helicase Helix-turn-helix" evidence="1">
    <location>
        <begin position="253"/>
        <end position="341"/>
    </location>
</feature>
<evidence type="ECO:0000313" key="3">
    <source>
        <dbReference type="Proteomes" id="UP000247922"/>
    </source>
</evidence>
<dbReference type="Pfam" id="PF14493">
    <property type="entry name" value="HTH_40"/>
    <property type="match status" value="1"/>
</dbReference>